<keyword evidence="10" id="KW-1185">Reference proteome</keyword>
<dbReference type="Proteomes" id="UP001150538">
    <property type="component" value="Unassembled WGS sequence"/>
</dbReference>
<dbReference type="GO" id="GO:0046653">
    <property type="term" value="P:tetrahydrofolate metabolic process"/>
    <property type="evidence" value="ECO:0007669"/>
    <property type="project" value="TreeGrafter"/>
</dbReference>
<dbReference type="InterPro" id="IPR050554">
    <property type="entry name" value="Met_Synthase/Corrinoid"/>
</dbReference>
<dbReference type="EMBL" id="JANBPU010000093">
    <property type="protein sequence ID" value="KAJ1916741.1"/>
    <property type="molecule type" value="Genomic_DNA"/>
</dbReference>
<protein>
    <recommendedName>
        <fullName evidence="8">Hcy-binding domain-containing protein</fullName>
    </recommendedName>
</protein>
<dbReference type="GO" id="GO:0050667">
    <property type="term" value="P:homocysteine metabolic process"/>
    <property type="evidence" value="ECO:0007669"/>
    <property type="project" value="TreeGrafter"/>
</dbReference>
<proteinExistence type="inferred from homology"/>
<dbReference type="AlphaFoldDB" id="A0A9W7ZUH9"/>
<evidence type="ECO:0000256" key="4">
    <source>
        <dbReference type="ARBA" id="ARBA00022691"/>
    </source>
</evidence>
<dbReference type="SUPFAM" id="SSF82282">
    <property type="entry name" value="Homocysteine S-methyltransferase"/>
    <property type="match status" value="1"/>
</dbReference>
<dbReference type="Gene3D" id="3.20.20.330">
    <property type="entry name" value="Homocysteine-binding-like domain"/>
    <property type="match status" value="1"/>
</dbReference>
<organism evidence="9 10">
    <name type="scientific">Mycoemilia scoparia</name>
    <dbReference type="NCBI Taxonomy" id="417184"/>
    <lineage>
        <taxon>Eukaryota</taxon>
        <taxon>Fungi</taxon>
        <taxon>Fungi incertae sedis</taxon>
        <taxon>Zoopagomycota</taxon>
        <taxon>Kickxellomycotina</taxon>
        <taxon>Kickxellomycetes</taxon>
        <taxon>Kickxellales</taxon>
        <taxon>Kickxellaceae</taxon>
        <taxon>Mycoemilia</taxon>
    </lineage>
</organism>
<comment type="similarity">
    <text evidence="1">Belongs to the vitamin-B12 dependent methionine synthase family.</text>
</comment>
<reference evidence="9" key="1">
    <citation type="submission" date="2022-07" db="EMBL/GenBank/DDBJ databases">
        <title>Phylogenomic reconstructions and comparative analyses of Kickxellomycotina fungi.</title>
        <authorList>
            <person name="Reynolds N.K."/>
            <person name="Stajich J.E."/>
            <person name="Barry K."/>
            <person name="Grigoriev I.V."/>
            <person name="Crous P."/>
            <person name="Smith M.E."/>
        </authorList>
    </citation>
    <scope>NUCLEOTIDE SEQUENCE</scope>
    <source>
        <strain evidence="9">NBRC 100468</strain>
    </source>
</reference>
<dbReference type="InterPro" id="IPR036589">
    <property type="entry name" value="HCY_dom_sf"/>
</dbReference>
<evidence type="ECO:0000256" key="3">
    <source>
        <dbReference type="ARBA" id="ARBA00022679"/>
    </source>
</evidence>
<dbReference type="GO" id="GO:0032259">
    <property type="term" value="P:methylation"/>
    <property type="evidence" value="ECO:0007669"/>
    <property type="project" value="UniProtKB-KW"/>
</dbReference>
<keyword evidence="6" id="KW-0170">Cobalt</keyword>
<keyword evidence="4" id="KW-0949">S-adenosyl-L-methionine</keyword>
<dbReference type="GO" id="GO:0005829">
    <property type="term" value="C:cytosol"/>
    <property type="evidence" value="ECO:0007669"/>
    <property type="project" value="TreeGrafter"/>
</dbReference>
<evidence type="ECO:0000256" key="7">
    <source>
        <dbReference type="PROSITE-ProRule" id="PRU00333"/>
    </source>
</evidence>
<evidence type="ECO:0000256" key="5">
    <source>
        <dbReference type="ARBA" id="ARBA00022723"/>
    </source>
</evidence>
<dbReference type="PROSITE" id="PS50970">
    <property type="entry name" value="HCY"/>
    <property type="match status" value="1"/>
</dbReference>
<evidence type="ECO:0000313" key="10">
    <source>
        <dbReference type="Proteomes" id="UP001150538"/>
    </source>
</evidence>
<dbReference type="Pfam" id="PF02574">
    <property type="entry name" value="S-methyl_trans"/>
    <property type="match status" value="1"/>
</dbReference>
<comment type="caution">
    <text evidence="7">Lacks conserved residue(s) required for the propagation of feature annotation.</text>
</comment>
<dbReference type="OrthoDB" id="261426at2759"/>
<evidence type="ECO:0000256" key="6">
    <source>
        <dbReference type="ARBA" id="ARBA00023285"/>
    </source>
</evidence>
<keyword evidence="3" id="KW-0808">Transferase</keyword>
<comment type="caution">
    <text evidence="9">The sequence shown here is derived from an EMBL/GenBank/DDBJ whole genome shotgun (WGS) entry which is preliminary data.</text>
</comment>
<name>A0A9W7ZUH9_9FUNG</name>
<evidence type="ECO:0000259" key="8">
    <source>
        <dbReference type="PROSITE" id="PS50970"/>
    </source>
</evidence>
<dbReference type="GO" id="GO:0008705">
    <property type="term" value="F:methionine synthase activity"/>
    <property type="evidence" value="ECO:0007669"/>
    <property type="project" value="TreeGrafter"/>
</dbReference>
<keyword evidence="2" id="KW-0489">Methyltransferase</keyword>
<feature type="domain" description="Hcy-binding" evidence="8">
    <location>
        <begin position="1"/>
        <end position="205"/>
    </location>
</feature>
<accession>A0A9W7ZUH9</accession>
<sequence>MDMFKHASNYGSIVGAVGSILLKSIDNKDFSSTGIATSQIRANLACMNLLFPEQVSTVHMSYLEAGSEIITTNSLTCNRLTQRHHALKDKVYELNKLGAKIAVDACLEYMKKAPNSGHRFVLGSIGSVGLRIDLCCKSPAYLTAVEEYKVQIRGLMDGGVHGLLIETMTGLNDIKASMEAADAIFGSSNSLPVFLSIVSNSNDPK</sequence>
<dbReference type="PANTHER" id="PTHR45833:SF1">
    <property type="entry name" value="METHIONINE SYNTHASE"/>
    <property type="match status" value="1"/>
</dbReference>
<evidence type="ECO:0000256" key="1">
    <source>
        <dbReference type="ARBA" id="ARBA00010398"/>
    </source>
</evidence>
<evidence type="ECO:0000313" key="9">
    <source>
        <dbReference type="EMBL" id="KAJ1916741.1"/>
    </source>
</evidence>
<dbReference type="PANTHER" id="PTHR45833">
    <property type="entry name" value="METHIONINE SYNTHASE"/>
    <property type="match status" value="1"/>
</dbReference>
<gene>
    <name evidence="9" type="ORF">H4219_003611</name>
</gene>
<dbReference type="GO" id="GO:0046872">
    <property type="term" value="F:metal ion binding"/>
    <property type="evidence" value="ECO:0007669"/>
    <property type="project" value="UniProtKB-KW"/>
</dbReference>
<dbReference type="InterPro" id="IPR003726">
    <property type="entry name" value="HCY_dom"/>
</dbReference>
<evidence type="ECO:0000256" key="2">
    <source>
        <dbReference type="ARBA" id="ARBA00022603"/>
    </source>
</evidence>
<keyword evidence="5" id="KW-0479">Metal-binding</keyword>